<keyword evidence="2" id="KW-1185">Reference proteome</keyword>
<evidence type="ECO:0000313" key="2">
    <source>
        <dbReference type="Proteomes" id="UP000183257"/>
    </source>
</evidence>
<sequence>MKKIIYLIGLLIASQVCEAQEKQEAEHVILISVDGFRPDFYLEEKWPAPNLKMMVKEGVSATGVRGIFPSVTYPSHTTLITGAYPKEHGIYYNSPFEEKGQTGRWYWENNLIKTKTLWTAVKEANKTSASFLWPVSVGADVNYNIPEYWYLKGDYGSIKPMRDFETPKGFLAEMEEEVLGKLNKNTFNGDYLNREDRIGEMAAYTLEKYKPNFISIHLFAVDHFQHEQGRDGEKVYTSIAAVDRAIGKIMEASKRAGIEDKTTFIITGDHGFVDIHSALNPNIWLVEEGLIEDQKDRGNWKAAFHTSGASAFLMVKDKKDKKTIDKVRNKLNNLPANIKKLFRVVNREELDKIGADPNAVLALAPIPGIAMSSRTNGNILSARKGGTHGYFPDFKEIETGFVAFGAGINKGKTIEKMGLEDIAPVISKLLKLNFTAKDGILYPGILSKTN</sequence>
<dbReference type="SUPFAM" id="SSF53649">
    <property type="entry name" value="Alkaline phosphatase-like"/>
    <property type="match status" value="1"/>
</dbReference>
<accession>A0A1K1QJH2</accession>
<dbReference type="Pfam" id="PF01663">
    <property type="entry name" value="Phosphodiest"/>
    <property type="match status" value="1"/>
</dbReference>
<dbReference type="STRING" id="76595.SAMN05660313_02680"/>
<dbReference type="RefSeq" id="WP_072304311.1">
    <property type="nucleotide sequence ID" value="NZ_FPIY01000004.1"/>
</dbReference>
<dbReference type="PANTHER" id="PTHR10151">
    <property type="entry name" value="ECTONUCLEOTIDE PYROPHOSPHATASE/PHOSPHODIESTERASE"/>
    <property type="match status" value="1"/>
</dbReference>
<dbReference type="Gene3D" id="3.40.720.10">
    <property type="entry name" value="Alkaline Phosphatase, subunit A"/>
    <property type="match status" value="1"/>
</dbReference>
<dbReference type="GO" id="GO:0016787">
    <property type="term" value="F:hydrolase activity"/>
    <property type="evidence" value="ECO:0007669"/>
    <property type="project" value="UniProtKB-ARBA"/>
</dbReference>
<dbReference type="Proteomes" id="UP000183257">
    <property type="component" value="Unassembled WGS sequence"/>
</dbReference>
<reference evidence="2" key="1">
    <citation type="submission" date="2016-11" db="EMBL/GenBank/DDBJ databases">
        <authorList>
            <person name="Varghese N."/>
            <person name="Submissions S."/>
        </authorList>
    </citation>
    <scope>NUCLEOTIDE SEQUENCE [LARGE SCALE GENOMIC DNA]</scope>
    <source>
        <strain evidence="2">DSM 24786</strain>
    </source>
</reference>
<dbReference type="CDD" id="cd16018">
    <property type="entry name" value="Enpp"/>
    <property type="match status" value="1"/>
</dbReference>
<proteinExistence type="predicted"/>
<organism evidence="1 2">
    <name type="scientific">Cellulophaga fucicola</name>
    <dbReference type="NCBI Taxonomy" id="76595"/>
    <lineage>
        <taxon>Bacteria</taxon>
        <taxon>Pseudomonadati</taxon>
        <taxon>Bacteroidota</taxon>
        <taxon>Flavobacteriia</taxon>
        <taxon>Flavobacteriales</taxon>
        <taxon>Flavobacteriaceae</taxon>
        <taxon>Cellulophaga</taxon>
    </lineage>
</organism>
<dbReference type="EMBL" id="FPIY01000004">
    <property type="protein sequence ID" value="SFW59836.1"/>
    <property type="molecule type" value="Genomic_DNA"/>
</dbReference>
<dbReference type="AlphaFoldDB" id="A0A1K1QJH2"/>
<protein>
    <submittedName>
        <fullName evidence="1">Predicted pyrophosphatase or phosphodiesterase, AlkP superfamily</fullName>
    </submittedName>
</protein>
<evidence type="ECO:0000313" key="1">
    <source>
        <dbReference type="EMBL" id="SFW59836.1"/>
    </source>
</evidence>
<dbReference type="PANTHER" id="PTHR10151:SF120">
    <property type="entry name" value="BIS(5'-ADENOSYL)-TRIPHOSPHATASE"/>
    <property type="match status" value="1"/>
</dbReference>
<name>A0A1K1QJH2_9FLAO</name>
<dbReference type="InterPro" id="IPR002591">
    <property type="entry name" value="Phosphodiest/P_Trfase"/>
</dbReference>
<dbReference type="InterPro" id="IPR017850">
    <property type="entry name" value="Alkaline_phosphatase_core_sf"/>
</dbReference>
<gene>
    <name evidence="1" type="ORF">SAMN05660313_02680</name>
</gene>
<dbReference type="OrthoDB" id="9779418at2"/>